<organism evidence="2">
    <name type="scientific">marine sediment metagenome</name>
    <dbReference type="NCBI Taxonomy" id="412755"/>
    <lineage>
        <taxon>unclassified sequences</taxon>
        <taxon>metagenomes</taxon>
        <taxon>ecological metagenomes</taxon>
    </lineage>
</organism>
<dbReference type="GO" id="GO:0016491">
    <property type="term" value="F:oxidoreductase activity"/>
    <property type="evidence" value="ECO:0007669"/>
    <property type="project" value="UniProtKB-KW"/>
</dbReference>
<dbReference type="InterPro" id="IPR013785">
    <property type="entry name" value="Aldolase_TIM"/>
</dbReference>
<sequence>MNLSIDYLGKHFENPFVLASAPPTADAEMITRAFEAGWAGAVIKTL</sequence>
<evidence type="ECO:0008006" key="3">
    <source>
        <dbReference type="Google" id="ProtNLM"/>
    </source>
</evidence>
<dbReference type="Gene3D" id="3.20.20.70">
    <property type="entry name" value="Aldolase class I"/>
    <property type="match status" value="1"/>
</dbReference>
<comment type="caution">
    <text evidence="2">The sequence shown here is derived from an EMBL/GenBank/DDBJ whole genome shotgun (WGS) entry which is preliminary data.</text>
</comment>
<proteinExistence type="predicted"/>
<evidence type="ECO:0000313" key="2">
    <source>
        <dbReference type="EMBL" id="GAI52516.1"/>
    </source>
</evidence>
<gene>
    <name evidence="2" type="ORF">S06H3_64354</name>
</gene>
<reference evidence="2" key="1">
    <citation type="journal article" date="2014" name="Front. Microbiol.">
        <title>High frequency of phylogenetically diverse reductive dehalogenase-homologous genes in deep subseafloor sedimentary metagenomes.</title>
        <authorList>
            <person name="Kawai M."/>
            <person name="Futagami T."/>
            <person name="Toyoda A."/>
            <person name="Takaki Y."/>
            <person name="Nishi S."/>
            <person name="Hori S."/>
            <person name="Arai W."/>
            <person name="Tsubouchi T."/>
            <person name="Morono Y."/>
            <person name="Uchiyama I."/>
            <person name="Ito T."/>
            <person name="Fujiyama A."/>
            <person name="Inagaki F."/>
            <person name="Takami H."/>
        </authorList>
    </citation>
    <scope>NUCLEOTIDE SEQUENCE</scope>
    <source>
        <strain evidence="2">Expedition CK06-06</strain>
    </source>
</reference>
<dbReference type="PANTHER" id="PTHR43073">
    <property type="entry name" value="DIHYDROPYRIMIDINE DEHYDROGENASE [NADP(+)]"/>
    <property type="match status" value="1"/>
</dbReference>
<dbReference type="PANTHER" id="PTHR43073:SF2">
    <property type="entry name" value="DIHYDROPYRIMIDINE DEHYDROGENASE [NADP(+)]"/>
    <property type="match status" value="1"/>
</dbReference>
<keyword evidence="1" id="KW-0560">Oxidoreductase</keyword>
<dbReference type="EMBL" id="BARV01042960">
    <property type="protein sequence ID" value="GAI52516.1"/>
    <property type="molecule type" value="Genomic_DNA"/>
</dbReference>
<name>X1QCJ1_9ZZZZ</name>
<feature type="non-terminal residue" evidence="2">
    <location>
        <position position="46"/>
    </location>
</feature>
<accession>X1QCJ1</accession>
<dbReference type="AlphaFoldDB" id="X1QCJ1"/>
<evidence type="ECO:0000256" key="1">
    <source>
        <dbReference type="ARBA" id="ARBA00023002"/>
    </source>
</evidence>
<protein>
    <recommendedName>
        <fullName evidence="3">Dihydrouracil dehydrogenase</fullName>
    </recommendedName>
</protein>
<dbReference type="SUPFAM" id="SSF51395">
    <property type="entry name" value="FMN-linked oxidoreductases"/>
    <property type="match status" value="1"/>
</dbReference>